<comment type="subunit">
    <text evidence="9">The complex comprises the extracytoplasmic solute receptor protein and the two transmembrane proteins.</text>
</comment>
<feature type="transmembrane region" description="Helical" evidence="9">
    <location>
        <begin position="45"/>
        <end position="68"/>
    </location>
</feature>
<accession>A0A1C3JZ69</accession>
<evidence type="ECO:0000259" key="10">
    <source>
        <dbReference type="Pfam" id="PF04290"/>
    </source>
</evidence>
<dbReference type="GO" id="GO:0005886">
    <property type="term" value="C:plasma membrane"/>
    <property type="evidence" value="ECO:0007669"/>
    <property type="project" value="UniProtKB-SubCell"/>
</dbReference>
<dbReference type="STRING" id="1851544.ODI_03081"/>
<dbReference type="OrthoDB" id="9815614at2"/>
<feature type="transmembrane region" description="Helical" evidence="9">
    <location>
        <begin position="129"/>
        <end position="148"/>
    </location>
</feature>
<evidence type="ECO:0000313" key="12">
    <source>
        <dbReference type="EMBL" id="SOE52262.1"/>
    </source>
</evidence>
<proteinExistence type="inferred from homology"/>
<keyword evidence="5 9" id="KW-0812">Transmembrane</keyword>
<dbReference type="GO" id="GO:0022857">
    <property type="term" value="F:transmembrane transporter activity"/>
    <property type="evidence" value="ECO:0007669"/>
    <property type="project" value="UniProtKB-UniRule"/>
</dbReference>
<dbReference type="Pfam" id="PF04290">
    <property type="entry name" value="DctQ"/>
    <property type="match status" value="1"/>
</dbReference>
<comment type="similarity">
    <text evidence="8 9">Belongs to the TRAP transporter small permease family.</text>
</comment>
<dbReference type="Proteomes" id="UP000078558">
    <property type="component" value="Chromosome I"/>
</dbReference>
<keyword evidence="3" id="KW-1003">Cell membrane</keyword>
<dbReference type="AlphaFoldDB" id="A0A1C3JZ69"/>
<dbReference type="InterPro" id="IPR055348">
    <property type="entry name" value="DctQ"/>
</dbReference>
<reference evidence="11 13" key="1">
    <citation type="submission" date="2016-06" db="EMBL/GenBank/DDBJ databases">
        <authorList>
            <person name="Kjaerup R.B."/>
            <person name="Dalgaard T.S."/>
            <person name="Juul-Madsen H.R."/>
        </authorList>
    </citation>
    <scope>NUCLEOTIDE SEQUENCE [LARGE SCALE GENOMIC DNA]</scope>
    <source>
        <strain evidence="11">Orrdi1</strain>
    </source>
</reference>
<evidence type="ECO:0000256" key="8">
    <source>
        <dbReference type="ARBA" id="ARBA00038436"/>
    </source>
</evidence>
<comment type="function">
    <text evidence="9">Part of the tripartite ATP-independent periplasmic (TRAP) transport system.</text>
</comment>
<dbReference type="PANTHER" id="PTHR35011">
    <property type="entry name" value="2,3-DIKETO-L-GULONATE TRAP TRANSPORTER SMALL PERMEASE PROTEIN YIAM"/>
    <property type="match status" value="1"/>
</dbReference>
<organism evidence="11 13">
    <name type="scientific">Orrella dioscoreae</name>
    <dbReference type="NCBI Taxonomy" id="1851544"/>
    <lineage>
        <taxon>Bacteria</taxon>
        <taxon>Pseudomonadati</taxon>
        <taxon>Pseudomonadota</taxon>
        <taxon>Betaproteobacteria</taxon>
        <taxon>Burkholderiales</taxon>
        <taxon>Alcaligenaceae</taxon>
        <taxon>Orrella</taxon>
    </lineage>
</organism>
<comment type="subcellular location">
    <subcellularLocation>
        <location evidence="1 9">Cell inner membrane</location>
        <topology evidence="1 9">Multi-pass membrane protein</topology>
    </subcellularLocation>
</comment>
<evidence type="ECO:0000313" key="11">
    <source>
        <dbReference type="EMBL" id="SBT24455.1"/>
    </source>
</evidence>
<dbReference type="InterPro" id="IPR007387">
    <property type="entry name" value="TRAP_DctQ"/>
</dbReference>
<feature type="transmembrane region" description="Helical" evidence="9">
    <location>
        <begin position="89"/>
        <end position="109"/>
    </location>
</feature>
<keyword evidence="2 9" id="KW-0813">Transport</keyword>
<evidence type="ECO:0000256" key="6">
    <source>
        <dbReference type="ARBA" id="ARBA00022989"/>
    </source>
</evidence>
<dbReference type="PANTHER" id="PTHR35011:SF10">
    <property type="entry name" value="TRAP TRANSPORTER SMALL PERMEASE PROTEIN"/>
    <property type="match status" value="1"/>
</dbReference>
<evidence type="ECO:0000256" key="4">
    <source>
        <dbReference type="ARBA" id="ARBA00022519"/>
    </source>
</evidence>
<gene>
    <name evidence="11" type="ORF">ODI_03081</name>
    <name evidence="12" type="ORF">ODI_R4034</name>
</gene>
<keyword evidence="13" id="KW-1185">Reference proteome</keyword>
<reference evidence="12 13" key="2">
    <citation type="submission" date="2017-08" db="EMBL/GenBank/DDBJ databases">
        <authorList>
            <person name="de Groot N.N."/>
        </authorList>
    </citation>
    <scope>NUCLEOTIDE SEQUENCE [LARGE SCALE GENOMIC DNA]</scope>
    <source>
        <strain evidence="12">Orrdi1</strain>
    </source>
</reference>
<sequence length="171" mass="18605">MLRKISHAIDTFSMLLGYLAGALLFSIAIMQIAEIIARNFLGTSLPFVWEVGAYFHICAIFLAASFTLRTGGHIRVTLIQQLSPRAFEILSTIVGLAISGYLSLALVRFAMNFAATGRTSGTVNDIPLVYPASAVAFGACLLTLQLVLRLVQTLCRQPEEIDWSHQSVSAE</sequence>
<feature type="domain" description="Tripartite ATP-independent periplasmic transporters DctQ component" evidence="10">
    <location>
        <begin position="28"/>
        <end position="155"/>
    </location>
</feature>
<evidence type="ECO:0000256" key="2">
    <source>
        <dbReference type="ARBA" id="ARBA00022448"/>
    </source>
</evidence>
<dbReference type="GO" id="GO:0015740">
    <property type="term" value="P:C4-dicarboxylate transport"/>
    <property type="evidence" value="ECO:0007669"/>
    <property type="project" value="TreeGrafter"/>
</dbReference>
<keyword evidence="6 9" id="KW-1133">Transmembrane helix</keyword>
<evidence type="ECO:0000256" key="3">
    <source>
        <dbReference type="ARBA" id="ARBA00022475"/>
    </source>
</evidence>
<evidence type="ECO:0000256" key="7">
    <source>
        <dbReference type="ARBA" id="ARBA00023136"/>
    </source>
</evidence>
<evidence type="ECO:0000256" key="9">
    <source>
        <dbReference type="RuleBase" id="RU369079"/>
    </source>
</evidence>
<keyword evidence="7 9" id="KW-0472">Membrane</keyword>
<dbReference type="RefSeq" id="WP_067750674.1">
    <property type="nucleotide sequence ID" value="NZ_LT907988.1"/>
</dbReference>
<evidence type="ECO:0000256" key="5">
    <source>
        <dbReference type="ARBA" id="ARBA00022692"/>
    </source>
</evidence>
<protein>
    <recommendedName>
        <fullName evidence="9">TRAP transporter small permease protein</fullName>
    </recommendedName>
</protein>
<feature type="transmembrane region" description="Helical" evidence="9">
    <location>
        <begin position="12"/>
        <end position="33"/>
    </location>
</feature>
<evidence type="ECO:0000256" key="1">
    <source>
        <dbReference type="ARBA" id="ARBA00004429"/>
    </source>
</evidence>
<dbReference type="EMBL" id="FLRC01000009">
    <property type="protein sequence ID" value="SBT24455.1"/>
    <property type="molecule type" value="Genomic_DNA"/>
</dbReference>
<dbReference type="EMBL" id="LT907988">
    <property type="protein sequence ID" value="SOE52262.1"/>
    <property type="molecule type" value="Genomic_DNA"/>
</dbReference>
<keyword evidence="4 9" id="KW-0997">Cell inner membrane</keyword>
<name>A0A1C3JZ69_9BURK</name>
<dbReference type="KEGG" id="odi:ODI_R4034"/>
<evidence type="ECO:0000313" key="13">
    <source>
        <dbReference type="Proteomes" id="UP000078558"/>
    </source>
</evidence>